<organism evidence="1">
    <name type="scientific">Arundo donax</name>
    <name type="common">Giant reed</name>
    <name type="synonym">Donax arundinaceus</name>
    <dbReference type="NCBI Taxonomy" id="35708"/>
    <lineage>
        <taxon>Eukaryota</taxon>
        <taxon>Viridiplantae</taxon>
        <taxon>Streptophyta</taxon>
        <taxon>Embryophyta</taxon>
        <taxon>Tracheophyta</taxon>
        <taxon>Spermatophyta</taxon>
        <taxon>Magnoliopsida</taxon>
        <taxon>Liliopsida</taxon>
        <taxon>Poales</taxon>
        <taxon>Poaceae</taxon>
        <taxon>PACMAD clade</taxon>
        <taxon>Arundinoideae</taxon>
        <taxon>Arundineae</taxon>
        <taxon>Arundo</taxon>
    </lineage>
</organism>
<reference evidence="1" key="1">
    <citation type="submission" date="2014-09" db="EMBL/GenBank/DDBJ databases">
        <authorList>
            <person name="Magalhaes I.L.F."/>
            <person name="Oliveira U."/>
            <person name="Santos F.R."/>
            <person name="Vidigal T.H.D.A."/>
            <person name="Brescovit A.D."/>
            <person name="Santos A.J."/>
        </authorList>
    </citation>
    <scope>NUCLEOTIDE SEQUENCE</scope>
    <source>
        <tissue evidence="1">Shoot tissue taken approximately 20 cm above the soil surface</tissue>
    </source>
</reference>
<name>A0A0A9H6E0_ARUDO</name>
<dbReference type="AlphaFoldDB" id="A0A0A9H6E0"/>
<dbReference type="EMBL" id="GBRH01165131">
    <property type="protein sequence ID" value="JAE32765.1"/>
    <property type="molecule type" value="Transcribed_RNA"/>
</dbReference>
<evidence type="ECO:0000313" key="1">
    <source>
        <dbReference type="EMBL" id="JAE32765.1"/>
    </source>
</evidence>
<sequence>MWVQRRAIRVIFSSSSRLYIPPKLPSAMSCSRPSSINTLT</sequence>
<accession>A0A0A9H6E0</accession>
<reference evidence="1" key="2">
    <citation type="journal article" date="2015" name="Data Brief">
        <title>Shoot transcriptome of the giant reed, Arundo donax.</title>
        <authorList>
            <person name="Barrero R.A."/>
            <person name="Guerrero F.D."/>
            <person name="Moolhuijzen P."/>
            <person name="Goolsby J.A."/>
            <person name="Tidwell J."/>
            <person name="Bellgard S.E."/>
            <person name="Bellgard M.I."/>
        </authorList>
    </citation>
    <scope>NUCLEOTIDE SEQUENCE</scope>
    <source>
        <tissue evidence="1">Shoot tissue taken approximately 20 cm above the soil surface</tissue>
    </source>
</reference>
<proteinExistence type="predicted"/>
<protein>
    <submittedName>
        <fullName evidence="1">Uncharacterized protein</fullName>
    </submittedName>
</protein>